<protein>
    <submittedName>
        <fullName evidence="1">Putative f-box</fullName>
    </submittedName>
</protein>
<comment type="caution">
    <text evidence="1">The sequence shown here is derived from an EMBL/GenBank/DDBJ whole genome shotgun (WGS) entry which is preliminary data.</text>
</comment>
<dbReference type="InterPro" id="IPR039719">
    <property type="entry name" value="FBXO28"/>
</dbReference>
<dbReference type="GO" id="GO:0000209">
    <property type="term" value="P:protein polyubiquitination"/>
    <property type="evidence" value="ECO:0007669"/>
    <property type="project" value="TreeGrafter"/>
</dbReference>
<dbReference type="AlphaFoldDB" id="A0A8E0RQA7"/>
<dbReference type="PANTHER" id="PTHR13252:SF9">
    <property type="entry name" value="F-BOX ONLY PROTEIN 28"/>
    <property type="match status" value="1"/>
</dbReference>
<organism evidence="1 2">
    <name type="scientific">Fasciolopsis buskii</name>
    <dbReference type="NCBI Taxonomy" id="27845"/>
    <lineage>
        <taxon>Eukaryota</taxon>
        <taxon>Metazoa</taxon>
        <taxon>Spiralia</taxon>
        <taxon>Lophotrochozoa</taxon>
        <taxon>Platyhelminthes</taxon>
        <taxon>Trematoda</taxon>
        <taxon>Digenea</taxon>
        <taxon>Plagiorchiida</taxon>
        <taxon>Echinostomata</taxon>
        <taxon>Echinostomatoidea</taxon>
        <taxon>Fasciolidae</taxon>
        <taxon>Fasciolopsis</taxon>
    </lineage>
</organism>
<dbReference type="OrthoDB" id="5860767at2759"/>
<dbReference type="PANTHER" id="PTHR13252">
    <property type="entry name" value="F-BOX ONLY PROTEIN 28"/>
    <property type="match status" value="1"/>
</dbReference>
<accession>A0A8E0RQA7</accession>
<gene>
    <name evidence="1" type="ORF">FBUS_05849</name>
</gene>
<name>A0A8E0RQA7_9TREM</name>
<dbReference type="Proteomes" id="UP000728185">
    <property type="component" value="Unassembled WGS sequence"/>
</dbReference>
<dbReference type="EMBL" id="LUCM01010688">
    <property type="protein sequence ID" value="KAA0185144.1"/>
    <property type="molecule type" value="Genomic_DNA"/>
</dbReference>
<sequence length="190" mass="21491">MLVVCCCEHLLDRKKNFVVHSVTPSSQTIAALSQIHCLSHCEVLSAVETRLSLLKMSIMRYADDGHCCFFAGKVLDEINRVCRSVQLDSDMPDRPYKLLNEMRDVSSMAIEHFEDVLLPLIRRKISSAAVHSETWHPSPSASRFVPNSSIHDLPSSSSGNAFIRCPEENTHSETHCVRLFHIVLFTLRRT</sequence>
<reference evidence="1" key="1">
    <citation type="submission" date="2019-05" db="EMBL/GenBank/DDBJ databases">
        <title>Annotation for the trematode Fasciolopsis buski.</title>
        <authorList>
            <person name="Choi Y.-J."/>
        </authorList>
    </citation>
    <scope>NUCLEOTIDE SEQUENCE</scope>
    <source>
        <strain evidence="1">HT</strain>
        <tissue evidence="1">Whole worm</tissue>
    </source>
</reference>
<proteinExistence type="predicted"/>
<evidence type="ECO:0000313" key="1">
    <source>
        <dbReference type="EMBL" id="KAA0185144.1"/>
    </source>
</evidence>
<keyword evidence="2" id="KW-1185">Reference proteome</keyword>
<evidence type="ECO:0000313" key="2">
    <source>
        <dbReference type="Proteomes" id="UP000728185"/>
    </source>
</evidence>